<dbReference type="PANTHER" id="PTHR13794:SF58">
    <property type="entry name" value="MITOCHONDRIAL ENOLASE SUPERFAMILY MEMBER 1"/>
    <property type="match status" value="1"/>
</dbReference>
<dbReference type="InterPro" id="IPR029017">
    <property type="entry name" value="Enolase-like_N"/>
</dbReference>
<dbReference type="PANTHER" id="PTHR13794">
    <property type="entry name" value="ENOLASE SUPERFAMILY, MANDELATE RACEMASE"/>
    <property type="match status" value="1"/>
</dbReference>
<dbReference type="InterPro" id="IPR046945">
    <property type="entry name" value="RHMD-like"/>
</dbReference>
<dbReference type="Pfam" id="PF13378">
    <property type="entry name" value="MR_MLE_C"/>
    <property type="match status" value="1"/>
</dbReference>
<proteinExistence type="predicted"/>
<dbReference type="SMART" id="SM00922">
    <property type="entry name" value="MR_MLE"/>
    <property type="match status" value="1"/>
</dbReference>
<dbReference type="EMBL" id="CP058579">
    <property type="protein sequence ID" value="QLG61729.1"/>
    <property type="molecule type" value="Genomic_DNA"/>
</dbReference>
<evidence type="ECO:0000313" key="6">
    <source>
        <dbReference type="Proteomes" id="UP000509626"/>
    </source>
</evidence>
<dbReference type="InterPro" id="IPR013342">
    <property type="entry name" value="Mandelate_racemase_C"/>
</dbReference>
<dbReference type="GO" id="GO:0016052">
    <property type="term" value="P:carbohydrate catabolic process"/>
    <property type="evidence" value="ECO:0007669"/>
    <property type="project" value="TreeGrafter"/>
</dbReference>
<dbReference type="SUPFAM" id="SSF51604">
    <property type="entry name" value="Enolase C-terminal domain-like"/>
    <property type="match status" value="1"/>
</dbReference>
<gene>
    <name evidence="5" type="ORF">HUG12_08310</name>
</gene>
<dbReference type="InterPro" id="IPR013341">
    <property type="entry name" value="Mandelate_racemase_N_dom"/>
</dbReference>
<dbReference type="GeneID" id="56037455"/>
<dbReference type="InterPro" id="IPR029065">
    <property type="entry name" value="Enolase_C-like"/>
</dbReference>
<dbReference type="RefSeq" id="WP_179268314.1">
    <property type="nucleotide sequence ID" value="NZ_CP058579.1"/>
</dbReference>
<keyword evidence="6" id="KW-1185">Reference proteome</keyword>
<dbReference type="OrthoDB" id="42605at2157"/>
<reference evidence="5 6" key="1">
    <citation type="submission" date="2020-06" db="EMBL/GenBank/DDBJ databases">
        <title>NJ-3-1, isolated from saline soil.</title>
        <authorList>
            <person name="Cui H.L."/>
            <person name="Shi X."/>
        </authorList>
    </citation>
    <scope>NUCLEOTIDE SEQUENCE [LARGE SCALE GENOMIC DNA]</scope>
    <source>
        <strain evidence="5 6">NJ-3-1</strain>
    </source>
</reference>
<organism evidence="5 6">
    <name type="scientific">Halorarum salinum</name>
    <dbReference type="NCBI Taxonomy" id="2743089"/>
    <lineage>
        <taxon>Archaea</taxon>
        <taxon>Methanobacteriati</taxon>
        <taxon>Methanobacteriota</taxon>
        <taxon>Stenosarchaea group</taxon>
        <taxon>Halobacteria</taxon>
        <taxon>Halobacteriales</taxon>
        <taxon>Haloferacaceae</taxon>
        <taxon>Halorarum</taxon>
    </lineage>
</organism>
<dbReference type="GO" id="GO:0000287">
    <property type="term" value="F:magnesium ion binding"/>
    <property type="evidence" value="ECO:0007669"/>
    <property type="project" value="TreeGrafter"/>
</dbReference>
<dbReference type="InterPro" id="IPR036849">
    <property type="entry name" value="Enolase-like_C_sf"/>
</dbReference>
<name>A0A7D5LAZ8_9EURY</name>
<evidence type="ECO:0000256" key="2">
    <source>
        <dbReference type="ARBA" id="ARBA00022723"/>
    </source>
</evidence>
<dbReference type="SUPFAM" id="SSF54826">
    <property type="entry name" value="Enolase N-terminal domain-like"/>
    <property type="match status" value="1"/>
</dbReference>
<dbReference type="Pfam" id="PF02746">
    <property type="entry name" value="MR_MLE_N"/>
    <property type="match status" value="1"/>
</dbReference>
<feature type="domain" description="Mandelate racemase/muconate lactonizing enzyme C-terminal" evidence="4">
    <location>
        <begin position="149"/>
        <end position="250"/>
    </location>
</feature>
<dbReference type="Gene3D" id="3.30.390.10">
    <property type="entry name" value="Enolase-like, N-terminal domain"/>
    <property type="match status" value="1"/>
</dbReference>
<evidence type="ECO:0000256" key="3">
    <source>
        <dbReference type="ARBA" id="ARBA00022842"/>
    </source>
</evidence>
<keyword evidence="2" id="KW-0479">Metal-binding</keyword>
<accession>A0A7D5LAZ8</accession>
<protein>
    <submittedName>
        <fullName evidence="5">Mandelate racemase</fullName>
    </submittedName>
</protein>
<evidence type="ECO:0000259" key="4">
    <source>
        <dbReference type="SMART" id="SM00922"/>
    </source>
</evidence>
<dbReference type="KEGG" id="halu:HUG12_08310"/>
<comment type="cofactor">
    <cofactor evidence="1">
        <name>Mg(2+)</name>
        <dbReference type="ChEBI" id="CHEBI:18420"/>
    </cofactor>
</comment>
<keyword evidence="3" id="KW-0460">Magnesium</keyword>
<evidence type="ECO:0000313" key="5">
    <source>
        <dbReference type="EMBL" id="QLG61729.1"/>
    </source>
</evidence>
<dbReference type="Gene3D" id="3.20.20.120">
    <property type="entry name" value="Enolase-like C-terminal domain"/>
    <property type="match status" value="1"/>
</dbReference>
<dbReference type="SFLD" id="SFLDG00179">
    <property type="entry name" value="mandelate_racemase"/>
    <property type="match status" value="1"/>
</dbReference>
<dbReference type="SFLD" id="SFLDS00001">
    <property type="entry name" value="Enolase"/>
    <property type="match status" value="1"/>
</dbReference>
<sequence>MQISEIEIHEFTYELESVGTAHGHQVYDPDSTLETPAFVLTIRTDDGLEGRYRSITFAKSMLVQIEMAAAEFLLGRDPLEREGIWEEIWRGFRHTDHMGLGPIDIALWDLAGRHYGDSVSKLLGGYREELPAYASTFFMDDAPDGLSSPAAFAEFAEECLDAGYPAFKIHGHPDGDPDVDVEICRAVADAVGDEMDLMLDPASNYRTYLDAKRVGRVLDELGFYWYEDPMADTGQSINAARNLTRELDTPLLGLEHVRTGPFGRADHIAGEAAELVRADVHQDGGITGALKIARVAEAFGLDVELHIGGPATMHCMSAIRNSNYFEHSLVHPSGVDWMNQLGFVGSPEALSDAGTVTVPEGPGLGVEIDWEYVEERLTDHSVIDSAGSANVV</sequence>
<dbReference type="AlphaFoldDB" id="A0A7D5LAZ8"/>
<dbReference type="GO" id="GO:0016836">
    <property type="term" value="F:hydro-lyase activity"/>
    <property type="evidence" value="ECO:0007669"/>
    <property type="project" value="TreeGrafter"/>
</dbReference>
<dbReference type="Proteomes" id="UP000509626">
    <property type="component" value="Chromosome"/>
</dbReference>
<evidence type="ECO:0000256" key="1">
    <source>
        <dbReference type="ARBA" id="ARBA00001946"/>
    </source>
</evidence>